<keyword evidence="10" id="KW-0206">Cytoskeleton</keyword>
<evidence type="ECO:0000256" key="2">
    <source>
        <dbReference type="ARBA" id="ARBA00008887"/>
    </source>
</evidence>
<dbReference type="GO" id="GO:0045505">
    <property type="term" value="F:dynein intermediate chain binding"/>
    <property type="evidence" value="ECO:0007669"/>
    <property type="project" value="InterPro"/>
</dbReference>
<dbReference type="Proteomes" id="UP000676336">
    <property type="component" value="Unassembled WGS sequence"/>
</dbReference>
<feature type="domain" description="AAA+ ATPase" evidence="12">
    <location>
        <begin position="90"/>
        <end position="229"/>
    </location>
</feature>
<comment type="caution">
    <text evidence="13">The sequence shown here is derived from an EMBL/GenBank/DDBJ whole genome shotgun (WGS) entry which is preliminary data.</text>
</comment>
<evidence type="ECO:0000256" key="10">
    <source>
        <dbReference type="ARBA" id="ARBA00023212"/>
    </source>
</evidence>
<dbReference type="InterPro" id="IPR043157">
    <property type="entry name" value="Dynein_AAA1S"/>
</dbReference>
<keyword evidence="8 11" id="KW-0175">Coiled coil</keyword>
<evidence type="ECO:0000256" key="8">
    <source>
        <dbReference type="ARBA" id="ARBA00023054"/>
    </source>
</evidence>
<dbReference type="FunFam" id="3.40.50.300:FF:000063">
    <property type="entry name" value="dynein heavy chain 6, axonemal"/>
    <property type="match status" value="1"/>
</dbReference>
<dbReference type="Pfam" id="PF12775">
    <property type="entry name" value="AAA_7"/>
    <property type="match status" value="1"/>
</dbReference>
<evidence type="ECO:0000256" key="4">
    <source>
        <dbReference type="ARBA" id="ARBA00022701"/>
    </source>
</evidence>
<dbReference type="FunFam" id="1.10.8.710:FF:000004">
    <property type="entry name" value="Dynein axonemal heavy chain 6"/>
    <property type="match status" value="1"/>
</dbReference>
<keyword evidence="5" id="KW-0547">Nucleotide-binding</keyword>
<dbReference type="PANTHER" id="PTHR22878">
    <property type="entry name" value="DYNEIN HEAVY CHAIN 6, AXONEMAL-LIKE-RELATED"/>
    <property type="match status" value="1"/>
</dbReference>
<dbReference type="InterPro" id="IPR026983">
    <property type="entry name" value="DHC"/>
</dbReference>
<feature type="coiled-coil region" evidence="11">
    <location>
        <begin position="1027"/>
        <end position="1058"/>
    </location>
</feature>
<dbReference type="InterPro" id="IPR035699">
    <property type="entry name" value="AAA_6"/>
</dbReference>
<dbReference type="CDD" id="cd00009">
    <property type="entry name" value="AAA"/>
    <property type="match status" value="1"/>
</dbReference>
<dbReference type="InterPro" id="IPR027417">
    <property type="entry name" value="P-loop_NTPase"/>
</dbReference>
<keyword evidence="4" id="KW-0493">Microtubule</keyword>
<comment type="similarity">
    <text evidence="2">Belongs to the dynein heavy chain family.</text>
</comment>
<dbReference type="InterPro" id="IPR025662">
    <property type="entry name" value="Sigma_54_int_dom_ATP-bd_1"/>
</dbReference>
<keyword evidence="6" id="KW-0067">ATP-binding</keyword>
<evidence type="ECO:0000256" key="7">
    <source>
        <dbReference type="ARBA" id="ARBA00023017"/>
    </source>
</evidence>
<dbReference type="GO" id="GO:0005874">
    <property type="term" value="C:microtubule"/>
    <property type="evidence" value="ECO:0007669"/>
    <property type="project" value="UniProtKB-KW"/>
</dbReference>
<dbReference type="InterPro" id="IPR041466">
    <property type="entry name" value="Dynein_AAA5_ext"/>
</dbReference>
<dbReference type="AlphaFoldDB" id="A0A8S2P5W4"/>
<protein>
    <recommendedName>
        <fullName evidence="12">AAA+ ATPase domain-containing protein</fullName>
    </recommendedName>
</protein>
<dbReference type="EMBL" id="CAJOBI010005608">
    <property type="protein sequence ID" value="CAF4037154.1"/>
    <property type="molecule type" value="Genomic_DNA"/>
</dbReference>
<proteinExistence type="inferred from homology"/>
<gene>
    <name evidence="13" type="ORF">SMN809_LOCUS13900</name>
</gene>
<dbReference type="FunFam" id="1.10.472.130:FF:000015">
    <property type="entry name" value="Dynein heavy chain 7"/>
    <property type="match status" value="1"/>
</dbReference>
<dbReference type="SMART" id="SM00382">
    <property type="entry name" value="AAA"/>
    <property type="match status" value="2"/>
</dbReference>
<evidence type="ECO:0000256" key="11">
    <source>
        <dbReference type="SAM" id="Coils"/>
    </source>
</evidence>
<dbReference type="GO" id="GO:0030286">
    <property type="term" value="C:dynein complex"/>
    <property type="evidence" value="ECO:0007669"/>
    <property type="project" value="UniProtKB-KW"/>
</dbReference>
<evidence type="ECO:0000256" key="6">
    <source>
        <dbReference type="ARBA" id="ARBA00022840"/>
    </source>
</evidence>
<dbReference type="GO" id="GO:0007018">
    <property type="term" value="P:microtubule-based movement"/>
    <property type="evidence" value="ECO:0007669"/>
    <property type="project" value="InterPro"/>
</dbReference>
<dbReference type="FunFam" id="3.40.50.300:FF:001143">
    <property type="entry name" value="Dynein axonemal heavy chain 6"/>
    <property type="match status" value="1"/>
</dbReference>
<dbReference type="InterPro" id="IPR024743">
    <property type="entry name" value="Dynein_HC_stalk"/>
</dbReference>
<dbReference type="Gene3D" id="1.10.8.710">
    <property type="match status" value="1"/>
</dbReference>
<evidence type="ECO:0000256" key="5">
    <source>
        <dbReference type="ARBA" id="ARBA00022741"/>
    </source>
</evidence>
<evidence type="ECO:0000259" key="12">
    <source>
        <dbReference type="SMART" id="SM00382"/>
    </source>
</evidence>
<keyword evidence="9" id="KW-0505">Motor protein</keyword>
<dbReference type="Gene3D" id="3.40.50.300">
    <property type="entry name" value="P-loop containing nucleotide triphosphate hydrolases"/>
    <property type="match status" value="4"/>
</dbReference>
<dbReference type="Gene3D" id="1.20.58.1120">
    <property type="match status" value="1"/>
</dbReference>
<reference evidence="13" key="1">
    <citation type="submission" date="2021-02" db="EMBL/GenBank/DDBJ databases">
        <authorList>
            <person name="Nowell W R."/>
        </authorList>
    </citation>
    <scope>NUCLEOTIDE SEQUENCE</scope>
</reference>
<dbReference type="PROSITE" id="PS00675">
    <property type="entry name" value="SIGMA54_INTERACT_1"/>
    <property type="match status" value="1"/>
</dbReference>
<dbReference type="Gene3D" id="1.20.920.20">
    <property type="match status" value="1"/>
</dbReference>
<dbReference type="Pfam" id="PF12774">
    <property type="entry name" value="AAA_6"/>
    <property type="match status" value="1"/>
</dbReference>
<dbReference type="SUPFAM" id="SSF52540">
    <property type="entry name" value="P-loop containing nucleoside triphosphate hydrolases"/>
    <property type="match status" value="4"/>
</dbReference>
<dbReference type="Gene3D" id="1.10.472.130">
    <property type="match status" value="1"/>
</dbReference>
<dbReference type="Pfam" id="PF12777">
    <property type="entry name" value="MT"/>
    <property type="match status" value="1"/>
</dbReference>
<evidence type="ECO:0000256" key="9">
    <source>
        <dbReference type="ARBA" id="ARBA00023175"/>
    </source>
</evidence>
<name>A0A8S2P5W4_9BILA</name>
<dbReference type="Pfam" id="PF17852">
    <property type="entry name" value="Dynein_AAA_lid"/>
    <property type="match status" value="1"/>
</dbReference>
<evidence type="ECO:0000256" key="1">
    <source>
        <dbReference type="ARBA" id="ARBA00004245"/>
    </source>
</evidence>
<feature type="non-terminal residue" evidence="13">
    <location>
        <position position="1"/>
    </location>
</feature>
<keyword evidence="7" id="KW-0243">Dynein</keyword>
<dbReference type="InterPro" id="IPR003593">
    <property type="entry name" value="AAA+_ATPase"/>
</dbReference>
<dbReference type="Pfam" id="PF12780">
    <property type="entry name" value="AAA_8"/>
    <property type="match status" value="1"/>
</dbReference>
<dbReference type="PANTHER" id="PTHR22878:SF68">
    <property type="entry name" value="DYNEIN HEAVY CHAIN 6, AXONEMAL-LIKE"/>
    <property type="match status" value="1"/>
</dbReference>
<dbReference type="GO" id="GO:0005524">
    <property type="term" value="F:ATP binding"/>
    <property type="evidence" value="ECO:0007669"/>
    <property type="project" value="UniProtKB-KW"/>
</dbReference>
<organism evidence="13 14">
    <name type="scientific">Rotaria magnacalcarata</name>
    <dbReference type="NCBI Taxonomy" id="392030"/>
    <lineage>
        <taxon>Eukaryota</taxon>
        <taxon>Metazoa</taxon>
        <taxon>Spiralia</taxon>
        <taxon>Gnathifera</taxon>
        <taxon>Rotifera</taxon>
        <taxon>Eurotatoria</taxon>
        <taxon>Bdelloidea</taxon>
        <taxon>Philodinida</taxon>
        <taxon>Philodinidae</taxon>
        <taxon>Rotaria</taxon>
    </lineage>
</organism>
<dbReference type="Gene3D" id="1.20.920.30">
    <property type="match status" value="1"/>
</dbReference>
<sequence>LVRDVCRALITIDVHARDIVSEMVQIKNASIASFEWLKQLRYYFEQDLTVIRMANSQYIYGYEYLGASDRLVITPLTDRCYLCLMGALQLDLGGAPAGPAGTGKTETTKDLAKALAKQCVVFNCSDQVDYKMMGRFFSGLAQSGAWACFDEFNRINIEVLSVIAQQLITIRDAKAAKLSTFMFEGREIRLISTCAVFITMNPGYAGRTELPDNLKALFRPQSMMVPDYRLIAEVILYSEGFENSKVLARKMVQMYKLCSEQLSQQDHYDFGMRAVKSVLVMAGVLKRESPNIDEDLVLIRALRDSNLPKFLTDDAILFKAIIQDLFPNVLLPEHDYGELRRTIIEMQIRRGLQTDESQLRKVIQFYETMLIRHGVMLVGPTLGGKTTVYRILADSLTDLHAKGVPYHFYQPVHTYVLNPKSITAGELYGEFNKTTMEWKDGLMGSSVRQCVNDQSRDHHWIICDGPVDAVWIENLNTVLDDNKMLCLANSERIKYSPYMHMVFEVQDLACASPATVSRCGMVYIDSNDIRWLPYVKTWSRKFEEKFGELYTEYLLSLFNTHVDKGLTFIRKNCKEVIKQVDIGKVITLCCLIDALLTSDSKIDLKLEEAKMKIMLATAFAFCYVWSVGGNINSKDWDQFDTFVRQQFEEDADAKLGQGGDLFSYEVDVHHRRMETWEKSVPTFKYDKTKPFFDLLVPNIDSCRFGYLLDKLVSVNKSVLFTGETGVGKTVIARAQLLKLAEEQSVVPLFLNFSAQTSSKRTQEMIVPKLEKRKKGALGPPRGKRMVILIDDLNMPKLETYGAQPPIELLRQYQDFGGLYDRETLKWIDIQDVILCAACGPPGGGRNSTTARLLRHFAIFAIPAPSEYSLKHIFKSILNGYLADFNQSTKTAGDGIIDAAVEIYSRMSAELLPTPTKSHYVFNLRDLSKLLCMSPVGSSFRTRCRMFPSLVNCCTLDWFSEWPREALLSVAHTSFEKYPWPKGEEFMVGALAKMCVEIHMSVSTKAKQLLAELRRYYYTTPTSYLELINLYLMMLNDKKKEIENARARVQRGLKKLEETNVLVEEMQLELVALEPQLKKKSDETAKLMETLAIDQEKADEVRRVVMEDEAVARVKAEETQAMKDDAQRDLNQALPAVEKANEAISRLKKESIGEVRTFTKPPHMVEVVMQAVCIMFEKKKDWPSAKLLLGESDLINQIRNYPKDNIPESVLRDLKPYLQMSNFNYKDILQSSVACASLAEWVIAMDMYAKISKEVEPKRKRVAAAEADLRSVT</sequence>
<accession>A0A8S2P5W4</accession>
<dbReference type="GO" id="GO:0051959">
    <property type="term" value="F:dynein light intermediate chain binding"/>
    <property type="evidence" value="ECO:0007669"/>
    <property type="project" value="InterPro"/>
</dbReference>
<evidence type="ECO:0000256" key="3">
    <source>
        <dbReference type="ARBA" id="ARBA00022490"/>
    </source>
</evidence>
<dbReference type="InterPro" id="IPR024317">
    <property type="entry name" value="Dynein_heavy_chain_D4_dom"/>
</dbReference>
<feature type="domain" description="AAA+ ATPase" evidence="12">
    <location>
        <begin position="714"/>
        <end position="862"/>
    </location>
</feature>
<evidence type="ECO:0000313" key="13">
    <source>
        <dbReference type="EMBL" id="CAF4037154.1"/>
    </source>
</evidence>
<feature type="non-terminal residue" evidence="13">
    <location>
        <position position="1272"/>
    </location>
</feature>
<evidence type="ECO:0000313" key="14">
    <source>
        <dbReference type="Proteomes" id="UP000676336"/>
    </source>
</evidence>
<comment type="subcellular location">
    <subcellularLocation>
        <location evidence="1">Cytoplasm</location>
        <location evidence="1">Cytoskeleton</location>
    </subcellularLocation>
</comment>
<keyword evidence="3" id="KW-0963">Cytoplasm</keyword>